<proteinExistence type="predicted"/>
<keyword evidence="2" id="KW-1185">Reference proteome</keyword>
<accession>A0A511JH17</accession>
<reference evidence="1 2" key="1">
    <citation type="submission" date="2019-07" db="EMBL/GenBank/DDBJ databases">
        <title>Whole genome shotgun sequence of Cellulomonas terrae NBRC 100819.</title>
        <authorList>
            <person name="Hosoyama A."/>
            <person name="Uohara A."/>
            <person name="Ohji S."/>
            <person name="Ichikawa N."/>
        </authorList>
    </citation>
    <scope>NUCLEOTIDE SEQUENCE [LARGE SCALE GENOMIC DNA]</scope>
    <source>
        <strain evidence="1 2">NBRC 100819</strain>
    </source>
</reference>
<evidence type="ECO:0000313" key="2">
    <source>
        <dbReference type="Proteomes" id="UP000321049"/>
    </source>
</evidence>
<name>A0A511JH17_9CELL</name>
<organism evidence="1 2">
    <name type="scientific">Cellulomonas terrae</name>
    <dbReference type="NCBI Taxonomy" id="311234"/>
    <lineage>
        <taxon>Bacteria</taxon>
        <taxon>Bacillati</taxon>
        <taxon>Actinomycetota</taxon>
        <taxon>Actinomycetes</taxon>
        <taxon>Micrococcales</taxon>
        <taxon>Cellulomonadaceae</taxon>
        <taxon>Cellulomonas</taxon>
    </lineage>
</organism>
<evidence type="ECO:0000313" key="1">
    <source>
        <dbReference type="EMBL" id="GEL97129.1"/>
    </source>
</evidence>
<dbReference type="EMBL" id="BJWH01000002">
    <property type="protein sequence ID" value="GEL97129.1"/>
    <property type="molecule type" value="Genomic_DNA"/>
</dbReference>
<dbReference type="RefSeq" id="WP_146844693.1">
    <property type="nucleotide sequence ID" value="NZ_BJWH01000002.1"/>
</dbReference>
<dbReference type="AlphaFoldDB" id="A0A511JH17"/>
<sequence length="186" mass="20018">MSTRLDEFRATAPSLPCTVSRDEVGAAAWFGLLRDGVVRVVWGDVAIPADLTDTPELRAIAVAPLVPARGVIGRRSAAWVHTGRYPPVRVEVLVRTGGRRTDPHPSRVAVEATLSATDVVHVGAHRATSVERTGIDIARTLPAPQAVPALRALQDVGFDPARALDRLDGFRGHRGVRRAYSTLQDL</sequence>
<evidence type="ECO:0008006" key="3">
    <source>
        <dbReference type="Google" id="ProtNLM"/>
    </source>
</evidence>
<comment type="caution">
    <text evidence="1">The sequence shown here is derived from an EMBL/GenBank/DDBJ whole genome shotgun (WGS) entry which is preliminary data.</text>
</comment>
<protein>
    <recommendedName>
        <fullName evidence="3">AbiEi antitoxin C-terminal domain-containing protein</fullName>
    </recommendedName>
</protein>
<dbReference type="OrthoDB" id="3254844at2"/>
<gene>
    <name evidence="1" type="ORF">CTE05_06760</name>
</gene>
<dbReference type="Proteomes" id="UP000321049">
    <property type="component" value="Unassembled WGS sequence"/>
</dbReference>